<reference evidence="1 2" key="1">
    <citation type="journal article" date="2017" name="BMC Genomics">
        <title>Whole-genome assembly of Babesia ovata and comparative genomics between closely related pathogens.</title>
        <authorList>
            <person name="Yamagishi J."/>
            <person name="Asada M."/>
            <person name="Hakimi H."/>
            <person name="Tanaka T.Q."/>
            <person name="Sugimoto C."/>
            <person name="Kawazu S."/>
        </authorList>
    </citation>
    <scope>NUCLEOTIDE SEQUENCE [LARGE SCALE GENOMIC DNA]</scope>
    <source>
        <strain evidence="1 2">Miyake</strain>
    </source>
</reference>
<name>A0A2H6KGK2_9APIC</name>
<dbReference type="GO" id="GO:0006508">
    <property type="term" value="P:proteolysis"/>
    <property type="evidence" value="ECO:0007669"/>
    <property type="project" value="UniProtKB-KW"/>
</dbReference>
<evidence type="ECO:0000313" key="2">
    <source>
        <dbReference type="Proteomes" id="UP000236319"/>
    </source>
</evidence>
<dbReference type="Proteomes" id="UP000236319">
    <property type="component" value="Unassembled WGS sequence"/>
</dbReference>
<dbReference type="AlphaFoldDB" id="A0A2H6KGK2"/>
<sequence length="106" mass="12202">MDIAFHLTLNPFQALATFIIPSSVTRRPPNLPNLFFNMRENLINGCLISATKLPTEVPNRLVDFTDRRLKLHLDFTLKLADKSLLRQLNLLYSTIVQNVLCIFKSF</sequence>
<dbReference type="RefSeq" id="XP_028868366.1">
    <property type="nucleotide sequence ID" value="XM_029012533.1"/>
</dbReference>
<dbReference type="GO" id="GO:0008233">
    <property type="term" value="F:peptidase activity"/>
    <property type="evidence" value="ECO:0007669"/>
    <property type="project" value="UniProtKB-KW"/>
</dbReference>
<protein>
    <submittedName>
        <fullName evidence="1">ATP-dependent protease LA-related protein, putative</fullName>
    </submittedName>
</protein>
<gene>
    <name evidence="1" type="ORF">BOVATA_036160</name>
</gene>
<proteinExistence type="predicted"/>
<evidence type="ECO:0000313" key="1">
    <source>
        <dbReference type="EMBL" id="GBE62123.1"/>
    </source>
</evidence>
<organism evidence="1 2">
    <name type="scientific">Babesia ovata</name>
    <dbReference type="NCBI Taxonomy" id="189622"/>
    <lineage>
        <taxon>Eukaryota</taxon>
        <taxon>Sar</taxon>
        <taxon>Alveolata</taxon>
        <taxon>Apicomplexa</taxon>
        <taxon>Aconoidasida</taxon>
        <taxon>Piroplasmida</taxon>
        <taxon>Babesiidae</taxon>
        <taxon>Babesia</taxon>
    </lineage>
</organism>
<comment type="caution">
    <text evidence="1">The sequence shown here is derived from an EMBL/GenBank/DDBJ whole genome shotgun (WGS) entry which is preliminary data.</text>
</comment>
<keyword evidence="1" id="KW-0378">Hydrolase</keyword>
<dbReference type="EMBL" id="BDSA01000004">
    <property type="protein sequence ID" value="GBE62123.1"/>
    <property type="molecule type" value="Genomic_DNA"/>
</dbReference>
<dbReference type="GeneID" id="39875893"/>
<accession>A0A2H6KGK2</accession>
<dbReference type="VEuPathDB" id="PiroplasmaDB:BOVATA_036160"/>
<keyword evidence="2" id="KW-1185">Reference proteome</keyword>
<keyword evidence="1" id="KW-0645">Protease</keyword>